<keyword evidence="2" id="KW-1185">Reference proteome</keyword>
<gene>
    <name evidence="1" type="ORF">PIIN_10347</name>
</gene>
<dbReference type="InParanoid" id="G4TYG0"/>
<protein>
    <submittedName>
        <fullName evidence="1">Uncharacterized protein</fullName>
    </submittedName>
</protein>
<dbReference type="HOGENOM" id="CLU_3385000_0_0_1"/>
<reference evidence="1 2" key="1">
    <citation type="journal article" date="2011" name="PLoS Pathog.">
        <title>Endophytic Life Strategies Decoded by Genome and Transcriptome Analyses of the Mutualistic Root Symbiont Piriformospora indica.</title>
        <authorList>
            <person name="Zuccaro A."/>
            <person name="Lahrmann U."/>
            <person name="Guldener U."/>
            <person name="Langen G."/>
            <person name="Pfiffi S."/>
            <person name="Biedenkopf D."/>
            <person name="Wong P."/>
            <person name="Samans B."/>
            <person name="Grimm C."/>
            <person name="Basiewicz M."/>
            <person name="Murat C."/>
            <person name="Martin F."/>
            <person name="Kogel K.H."/>
        </authorList>
    </citation>
    <scope>NUCLEOTIDE SEQUENCE [LARGE SCALE GENOMIC DNA]</scope>
    <source>
        <strain evidence="1 2">DSM 11827</strain>
    </source>
</reference>
<name>G4TYG0_SERID</name>
<dbReference type="AlphaFoldDB" id="G4TYG0"/>
<accession>G4TYG0</accession>
<dbReference type="EMBL" id="CAFZ01000712">
    <property type="protein sequence ID" value="CCA76353.1"/>
    <property type="molecule type" value="Genomic_DNA"/>
</dbReference>
<organism evidence="1 2">
    <name type="scientific">Serendipita indica (strain DSM 11827)</name>
    <name type="common">Root endophyte fungus</name>
    <name type="synonym">Piriformospora indica</name>
    <dbReference type="NCBI Taxonomy" id="1109443"/>
    <lineage>
        <taxon>Eukaryota</taxon>
        <taxon>Fungi</taxon>
        <taxon>Dikarya</taxon>
        <taxon>Basidiomycota</taxon>
        <taxon>Agaricomycotina</taxon>
        <taxon>Agaricomycetes</taxon>
        <taxon>Sebacinales</taxon>
        <taxon>Serendipitaceae</taxon>
        <taxon>Serendipita</taxon>
    </lineage>
</organism>
<evidence type="ECO:0000313" key="1">
    <source>
        <dbReference type="EMBL" id="CCA76353.1"/>
    </source>
</evidence>
<evidence type="ECO:0000313" key="2">
    <source>
        <dbReference type="Proteomes" id="UP000007148"/>
    </source>
</evidence>
<proteinExistence type="predicted"/>
<comment type="caution">
    <text evidence="1">The sequence shown here is derived from an EMBL/GenBank/DDBJ whole genome shotgun (WGS) entry which is preliminary data.</text>
</comment>
<sequence length="33" mass="3496">MPSTLRFTVALEGLSELASLPLTNSASLSTLQF</sequence>
<dbReference type="Proteomes" id="UP000007148">
    <property type="component" value="Unassembled WGS sequence"/>
</dbReference>